<keyword evidence="4" id="KW-0564">Palmitate</keyword>
<organism evidence="8 9">
    <name type="scientific">Gordonia asplenii</name>
    <dbReference type="NCBI Taxonomy" id="2725283"/>
    <lineage>
        <taxon>Bacteria</taxon>
        <taxon>Bacillati</taxon>
        <taxon>Actinomycetota</taxon>
        <taxon>Actinomycetes</taxon>
        <taxon>Mycobacteriales</taxon>
        <taxon>Gordoniaceae</taxon>
        <taxon>Gordonia</taxon>
    </lineage>
</organism>
<feature type="signal peptide" evidence="7">
    <location>
        <begin position="1"/>
        <end position="22"/>
    </location>
</feature>
<evidence type="ECO:0000256" key="4">
    <source>
        <dbReference type="ARBA" id="ARBA00023139"/>
    </source>
</evidence>
<protein>
    <submittedName>
        <fullName evidence="8">LppP/LprE family lipoprotein</fullName>
    </submittedName>
</protein>
<keyword evidence="3" id="KW-0472">Membrane</keyword>
<dbReference type="EMBL" id="JABBNB010000006">
    <property type="protein sequence ID" value="NMO01175.1"/>
    <property type="molecule type" value="Genomic_DNA"/>
</dbReference>
<feature type="compositionally biased region" description="Polar residues" evidence="6">
    <location>
        <begin position="28"/>
        <end position="62"/>
    </location>
</feature>
<evidence type="ECO:0000313" key="8">
    <source>
        <dbReference type="EMBL" id="NMO01175.1"/>
    </source>
</evidence>
<evidence type="ECO:0000256" key="2">
    <source>
        <dbReference type="ARBA" id="ARBA00022729"/>
    </source>
</evidence>
<dbReference type="PROSITE" id="PS51257">
    <property type="entry name" value="PROKAR_LIPOPROTEIN"/>
    <property type="match status" value="1"/>
</dbReference>
<name>A0A848KWC7_9ACTN</name>
<evidence type="ECO:0000256" key="6">
    <source>
        <dbReference type="SAM" id="MobiDB-lite"/>
    </source>
</evidence>
<reference evidence="8 9" key="1">
    <citation type="submission" date="2020-04" db="EMBL/GenBank/DDBJ databases">
        <title>Gordonia sp. nov. TBRC 11910.</title>
        <authorList>
            <person name="Suriyachadkun C."/>
        </authorList>
    </citation>
    <scope>NUCLEOTIDE SEQUENCE [LARGE SCALE GENOMIC DNA]</scope>
    <source>
        <strain evidence="8 9">TBRC 11910</strain>
    </source>
</reference>
<evidence type="ECO:0000256" key="5">
    <source>
        <dbReference type="ARBA" id="ARBA00023288"/>
    </source>
</evidence>
<feature type="chain" id="PRO_5039643976" evidence="7">
    <location>
        <begin position="23"/>
        <end position="308"/>
    </location>
</feature>
<feature type="region of interest" description="Disordered" evidence="6">
    <location>
        <begin position="22"/>
        <end position="69"/>
    </location>
</feature>
<comment type="caution">
    <text evidence="8">The sequence shown here is derived from an EMBL/GenBank/DDBJ whole genome shotgun (WGS) entry which is preliminary data.</text>
</comment>
<dbReference type="AlphaFoldDB" id="A0A848KWC7"/>
<dbReference type="Proteomes" id="UP000550729">
    <property type="component" value="Unassembled WGS sequence"/>
</dbReference>
<evidence type="ECO:0000313" key="9">
    <source>
        <dbReference type="Proteomes" id="UP000550729"/>
    </source>
</evidence>
<accession>A0A848KWC7</accession>
<dbReference type="Pfam" id="PF14041">
    <property type="entry name" value="Lipoprotein_21"/>
    <property type="match status" value="1"/>
</dbReference>
<evidence type="ECO:0000256" key="1">
    <source>
        <dbReference type="ARBA" id="ARBA00022475"/>
    </source>
</evidence>
<dbReference type="InterPro" id="IPR025971">
    <property type="entry name" value="LppP/LprE"/>
</dbReference>
<sequence>MKRLVAGLSVAASMALSITACSPDGPGSTATSEPTATVDRQSSVEAQNGASVSPVSTGTAKTPATAGHGKCLDPASPLVTAAVGNVDSYYGRVFQVYRSSDERLGSCPNLMWVEAHIRGATGSSPEQVLFFDADGFVRTDTDRNTAFTRVSAWSGDSVSVTYRWLNDGDVTAKPTGGPVVVTYTLSNGKVTADRAVPVQAYGDRSGPATATSSTPAPSASHCDTATASTLHDAADMQYHGSLVQPFSMVNIICDGQWAIARTQSSAAQPVRVLFRYTGGGWSAIAMGTGFSCTDNGVPTATAATLGCG</sequence>
<gene>
    <name evidence="8" type="ORF">HH308_08080</name>
</gene>
<keyword evidence="5 8" id="KW-0449">Lipoprotein</keyword>
<dbReference type="RefSeq" id="WP_170193668.1">
    <property type="nucleotide sequence ID" value="NZ_JABBNB010000006.1"/>
</dbReference>
<evidence type="ECO:0000256" key="3">
    <source>
        <dbReference type="ARBA" id="ARBA00023136"/>
    </source>
</evidence>
<keyword evidence="2 7" id="KW-0732">Signal</keyword>
<keyword evidence="1" id="KW-1003">Cell membrane</keyword>
<feature type="region of interest" description="Disordered" evidence="6">
    <location>
        <begin position="201"/>
        <end position="224"/>
    </location>
</feature>
<feature type="compositionally biased region" description="Low complexity" evidence="6">
    <location>
        <begin position="207"/>
        <end position="220"/>
    </location>
</feature>
<keyword evidence="9" id="KW-1185">Reference proteome</keyword>
<proteinExistence type="predicted"/>
<evidence type="ECO:0000256" key="7">
    <source>
        <dbReference type="SAM" id="SignalP"/>
    </source>
</evidence>